<dbReference type="PANTHER" id="PTHR40624:SF1">
    <property type="entry name" value="BIOSYNTHESIS MONOOXYGENASE, PUTATIVE (AFU_ORTHOLOGUE AFUA_1G12025)-RELATED"/>
    <property type="match status" value="1"/>
</dbReference>
<dbReference type="PANTHER" id="PTHR40624">
    <property type="entry name" value="BIOSYNTHESIS MONOOXYGENASE, PUTATIVE (AFU_ORTHOLOGUE AFUA_1G12025)-RELATED"/>
    <property type="match status" value="1"/>
</dbReference>
<dbReference type="AlphaFoldDB" id="A0AAN7AF33"/>
<keyword evidence="3" id="KW-1185">Reference proteome</keyword>
<evidence type="ECO:0000313" key="2">
    <source>
        <dbReference type="EMBL" id="KAK4184883.1"/>
    </source>
</evidence>
<protein>
    <recommendedName>
        <fullName evidence="1">ABM domain-containing protein</fullName>
    </recommendedName>
</protein>
<accession>A0AAN7AF33</accession>
<gene>
    <name evidence="2" type="ORF">QBC35DRAFT_390723</name>
</gene>
<proteinExistence type="predicted"/>
<dbReference type="InterPro" id="IPR011008">
    <property type="entry name" value="Dimeric_a/b-barrel"/>
</dbReference>
<dbReference type="InterPro" id="IPR007138">
    <property type="entry name" value="ABM_dom"/>
</dbReference>
<dbReference type="Gene3D" id="3.30.70.100">
    <property type="match status" value="1"/>
</dbReference>
<dbReference type="Proteomes" id="UP001302126">
    <property type="component" value="Unassembled WGS sequence"/>
</dbReference>
<evidence type="ECO:0000259" key="1">
    <source>
        <dbReference type="PROSITE" id="PS51725"/>
    </source>
</evidence>
<evidence type="ECO:0000313" key="3">
    <source>
        <dbReference type="Proteomes" id="UP001302126"/>
    </source>
</evidence>
<reference evidence="2" key="1">
    <citation type="journal article" date="2023" name="Mol. Phylogenet. Evol.">
        <title>Genome-scale phylogeny and comparative genomics of the fungal order Sordariales.</title>
        <authorList>
            <person name="Hensen N."/>
            <person name="Bonometti L."/>
            <person name="Westerberg I."/>
            <person name="Brannstrom I.O."/>
            <person name="Guillou S."/>
            <person name="Cros-Aarteil S."/>
            <person name="Calhoun S."/>
            <person name="Haridas S."/>
            <person name="Kuo A."/>
            <person name="Mondo S."/>
            <person name="Pangilinan J."/>
            <person name="Riley R."/>
            <person name="LaButti K."/>
            <person name="Andreopoulos B."/>
            <person name="Lipzen A."/>
            <person name="Chen C."/>
            <person name="Yan M."/>
            <person name="Daum C."/>
            <person name="Ng V."/>
            <person name="Clum A."/>
            <person name="Steindorff A."/>
            <person name="Ohm R.A."/>
            <person name="Martin F."/>
            <person name="Silar P."/>
            <person name="Natvig D.O."/>
            <person name="Lalanne C."/>
            <person name="Gautier V."/>
            <person name="Ament-Velasquez S.L."/>
            <person name="Kruys A."/>
            <person name="Hutchinson M.I."/>
            <person name="Powell A.J."/>
            <person name="Barry K."/>
            <person name="Miller A.N."/>
            <person name="Grigoriev I.V."/>
            <person name="Debuchy R."/>
            <person name="Gladieux P."/>
            <person name="Hiltunen Thoren M."/>
            <person name="Johannesson H."/>
        </authorList>
    </citation>
    <scope>NUCLEOTIDE SEQUENCE</scope>
    <source>
        <strain evidence="2">PSN309</strain>
    </source>
</reference>
<reference evidence="2" key="2">
    <citation type="submission" date="2023-05" db="EMBL/GenBank/DDBJ databases">
        <authorList>
            <consortium name="Lawrence Berkeley National Laboratory"/>
            <person name="Steindorff A."/>
            <person name="Hensen N."/>
            <person name="Bonometti L."/>
            <person name="Westerberg I."/>
            <person name="Brannstrom I.O."/>
            <person name="Guillou S."/>
            <person name="Cros-Aarteil S."/>
            <person name="Calhoun S."/>
            <person name="Haridas S."/>
            <person name="Kuo A."/>
            <person name="Mondo S."/>
            <person name="Pangilinan J."/>
            <person name="Riley R."/>
            <person name="Labutti K."/>
            <person name="Andreopoulos B."/>
            <person name="Lipzen A."/>
            <person name="Chen C."/>
            <person name="Yanf M."/>
            <person name="Daum C."/>
            <person name="Ng V."/>
            <person name="Clum A."/>
            <person name="Ohm R."/>
            <person name="Martin F."/>
            <person name="Silar P."/>
            <person name="Natvig D."/>
            <person name="Lalanne C."/>
            <person name="Gautier V."/>
            <person name="Ament-Velasquez S.L."/>
            <person name="Kruys A."/>
            <person name="Hutchinson M.I."/>
            <person name="Powell A.J."/>
            <person name="Barry K."/>
            <person name="Miller A.N."/>
            <person name="Grigoriev I.V."/>
            <person name="Debuchy R."/>
            <person name="Gladieux P."/>
            <person name="Thoren M.H."/>
            <person name="Johannesson H."/>
        </authorList>
    </citation>
    <scope>NUCLEOTIDE SEQUENCE</scope>
    <source>
        <strain evidence="2">PSN309</strain>
    </source>
</reference>
<comment type="caution">
    <text evidence="2">The sequence shown here is derived from an EMBL/GenBank/DDBJ whole genome shotgun (WGS) entry which is preliminary data.</text>
</comment>
<dbReference type="Pfam" id="PF03992">
    <property type="entry name" value="ABM"/>
    <property type="match status" value="1"/>
</dbReference>
<feature type="domain" description="ABM" evidence="1">
    <location>
        <begin position="3"/>
        <end position="99"/>
    </location>
</feature>
<sequence>MPIHVLAILTPKHDRVARLEELAKEVADGVQATEPGVLQYQWFKTITPEGPKIVVWEVYADEAAVNIHKTGPKLTWLIETEKKEGNFAAPLQVLPLEHFAGFAGRESSKI</sequence>
<dbReference type="SUPFAM" id="SSF54909">
    <property type="entry name" value="Dimeric alpha+beta barrel"/>
    <property type="match status" value="1"/>
</dbReference>
<organism evidence="2 3">
    <name type="scientific">Podospora australis</name>
    <dbReference type="NCBI Taxonomy" id="1536484"/>
    <lineage>
        <taxon>Eukaryota</taxon>
        <taxon>Fungi</taxon>
        <taxon>Dikarya</taxon>
        <taxon>Ascomycota</taxon>
        <taxon>Pezizomycotina</taxon>
        <taxon>Sordariomycetes</taxon>
        <taxon>Sordariomycetidae</taxon>
        <taxon>Sordariales</taxon>
        <taxon>Podosporaceae</taxon>
        <taxon>Podospora</taxon>
    </lineage>
</organism>
<name>A0AAN7AF33_9PEZI</name>
<dbReference type="PROSITE" id="PS51725">
    <property type="entry name" value="ABM"/>
    <property type="match status" value="1"/>
</dbReference>
<dbReference type="EMBL" id="MU864470">
    <property type="protein sequence ID" value="KAK4184883.1"/>
    <property type="molecule type" value="Genomic_DNA"/>
</dbReference>